<dbReference type="EMBL" id="CAGS01000503">
    <property type="protein sequence ID" value="CCF85722.1"/>
    <property type="molecule type" value="Genomic_DNA"/>
</dbReference>
<reference evidence="1 2" key="1">
    <citation type="journal article" date="2012" name="ISME J.">
        <title>Nitrification expanded: discovery, physiology and genomics of a nitrite-oxidizing bacterium from the phylum Chloroflexi.</title>
        <authorList>
            <person name="Sorokin D.Y."/>
            <person name="Lucker S."/>
            <person name="Vejmelkova D."/>
            <person name="Kostrikina N.A."/>
            <person name="Kleerebezem R."/>
            <person name="Rijpstra W.I."/>
            <person name="Damste J.S."/>
            <person name="Le Paslier D."/>
            <person name="Muyzer G."/>
            <person name="Wagner M."/>
            <person name="van Loosdrecht M.C."/>
            <person name="Daims H."/>
        </authorList>
    </citation>
    <scope>NUCLEOTIDE SEQUENCE [LARGE SCALE GENOMIC DNA]</scope>
    <source>
        <strain evidence="2">none</strain>
    </source>
</reference>
<dbReference type="SUPFAM" id="SSF53649">
    <property type="entry name" value="Alkaline phosphatase-like"/>
    <property type="match status" value="1"/>
</dbReference>
<dbReference type="OrthoDB" id="9779418at2"/>
<dbReference type="Pfam" id="PF01663">
    <property type="entry name" value="Phosphodiest"/>
    <property type="match status" value="1"/>
</dbReference>
<dbReference type="Proteomes" id="UP000004221">
    <property type="component" value="Unassembled WGS sequence"/>
</dbReference>
<sequence>MSTKVAVIGLDCAEPALIFDRWLDDLPNLRSLVQAGAWGRLRSTDPPITVPAWSCMMTSRDPGELGIYGFRNRRDYSYDGLSFADSRSLTIDRLWDHLGRAGKHVTLLGVPQTYPPTPVAGELVSCFLTPDPRKDTYTHPAGLRAEIEALVGPYRVDVRNFRSDDRDRILSEIYEMTEQHFTVARHLLDTRPWDFFMMVEIGLDRIHHAFWRFFDTTHPKHEPNHRYQGVIRGYYEYLDDEIGELLGRFDQDTVVFVVSDHGAQCMEGAVCVNEWLIQEGYLVLREQPDGSVPFSRASVDWERTRAWGEGGYYCRLCCNVQGREPHGIVAPSEYEALRDELIAKLEALPGPDGRSIGTRVYRPGDLWAEQRRIPPDLIVYFGDLAWRSNGSLGRGRIHTFENDTGPDDANHAKEGVCIVTGPGIQPGRRDGLSIYDITPTILRMFDLPIPPEMRGRVIGLDAVEPVPR</sequence>
<accession>I4EM09</accession>
<organism evidence="1 2">
    <name type="scientific">Nitrolancea hollandica Lb</name>
    <dbReference type="NCBI Taxonomy" id="1129897"/>
    <lineage>
        <taxon>Bacteria</taxon>
        <taxon>Pseudomonadati</taxon>
        <taxon>Thermomicrobiota</taxon>
        <taxon>Thermomicrobia</taxon>
        <taxon>Sphaerobacterales</taxon>
        <taxon>Sphaerobacterineae</taxon>
        <taxon>Sphaerobacteraceae</taxon>
        <taxon>Nitrolancea</taxon>
    </lineage>
</organism>
<evidence type="ECO:0000313" key="1">
    <source>
        <dbReference type="EMBL" id="CCF85722.1"/>
    </source>
</evidence>
<dbReference type="AlphaFoldDB" id="I4EM09"/>
<dbReference type="InterPro" id="IPR017850">
    <property type="entry name" value="Alkaline_phosphatase_core_sf"/>
</dbReference>
<keyword evidence="2" id="KW-1185">Reference proteome</keyword>
<evidence type="ECO:0000313" key="2">
    <source>
        <dbReference type="Proteomes" id="UP000004221"/>
    </source>
</evidence>
<dbReference type="InterPro" id="IPR002591">
    <property type="entry name" value="Phosphodiest/P_Trfase"/>
</dbReference>
<dbReference type="Gene3D" id="3.40.720.10">
    <property type="entry name" value="Alkaline Phosphatase, subunit A"/>
    <property type="match status" value="2"/>
</dbReference>
<name>I4EM09_9BACT</name>
<comment type="caution">
    <text evidence="1">The sequence shown here is derived from an EMBL/GenBank/DDBJ whole genome shotgun (WGS) entry which is preliminary data.</text>
</comment>
<proteinExistence type="predicted"/>
<gene>
    <name evidence="1" type="primary">MmcK</name>
    <name evidence="1" type="ORF">NITHO_5510002</name>
</gene>
<protein>
    <submittedName>
        <fullName evidence="1">Strongly similar to cytochrome p450 hydroxylase MmcK</fullName>
    </submittedName>
</protein>
<dbReference type="RefSeq" id="WP_008480850.1">
    <property type="nucleotide sequence ID" value="NZ_CAGS01000503.1"/>
</dbReference>